<name>U4QX42_9FIRM</name>
<accession>U4QX42</accession>
<sequence length="37" mass="4203">MAIKQNNLAHTKWIEKTTKDYYWGCGEDGTGKNIDGD</sequence>
<dbReference type="SUPFAM" id="SSF143990">
    <property type="entry name" value="YbiA-like"/>
    <property type="match status" value="1"/>
</dbReference>
<gene>
    <name evidence="1" type="ORF">L323_18215</name>
</gene>
<proteinExistence type="predicted"/>
<dbReference type="Proteomes" id="UP000016860">
    <property type="component" value="Unassembled WGS sequence"/>
</dbReference>
<dbReference type="AlphaFoldDB" id="U4QX42"/>
<evidence type="ECO:0000313" key="1">
    <source>
        <dbReference type="EMBL" id="EPR08075.1"/>
    </source>
</evidence>
<comment type="caution">
    <text evidence="1">The sequence shown here is derived from an EMBL/GenBank/DDBJ whole genome shotgun (WGS) entry which is preliminary data.</text>
</comment>
<protein>
    <submittedName>
        <fullName evidence="1">Uncharacterized protein</fullName>
    </submittedName>
</protein>
<evidence type="ECO:0000313" key="2">
    <source>
        <dbReference type="Proteomes" id="UP000016860"/>
    </source>
</evidence>
<organism evidence="1 2">
    <name type="scientific">Ruminiclostridium papyrosolvens C7</name>
    <dbReference type="NCBI Taxonomy" id="1330534"/>
    <lineage>
        <taxon>Bacteria</taxon>
        <taxon>Bacillati</taxon>
        <taxon>Bacillota</taxon>
        <taxon>Clostridia</taxon>
        <taxon>Eubacteriales</taxon>
        <taxon>Oscillospiraceae</taxon>
        <taxon>Ruminiclostridium</taxon>
    </lineage>
</organism>
<reference evidence="1 2" key="1">
    <citation type="journal article" date="2013" name="Genome Announc.">
        <title>Draft Genome Sequence of the Cellulolytic Bacterium Clostridium papyrosolvens C7 (ATCC 700395).</title>
        <authorList>
            <person name="Zepeda V."/>
            <person name="Dassa B."/>
            <person name="Borovok I."/>
            <person name="Lamed R."/>
            <person name="Bayer E.A."/>
            <person name="Cate J.H."/>
        </authorList>
    </citation>
    <scope>NUCLEOTIDE SEQUENCE [LARGE SCALE GENOMIC DNA]</scope>
    <source>
        <strain evidence="1 2">C7</strain>
    </source>
</reference>
<dbReference type="PATRIC" id="fig|1330534.3.peg.3617"/>
<dbReference type="EMBL" id="ATAY01000094">
    <property type="protein sequence ID" value="EPR08075.1"/>
    <property type="molecule type" value="Genomic_DNA"/>
</dbReference>
<dbReference type="InterPro" id="IPR037238">
    <property type="entry name" value="YbiA-like_sf"/>
</dbReference>